<comment type="caution">
    <text evidence="1">The sequence shown here is derived from an EMBL/GenBank/DDBJ whole genome shotgun (WGS) entry which is preliminary data.</text>
</comment>
<dbReference type="Proteomes" id="UP001430637">
    <property type="component" value="Unassembled WGS sequence"/>
</dbReference>
<dbReference type="CDD" id="cd11613">
    <property type="entry name" value="SAF_AH_GD"/>
    <property type="match status" value="1"/>
</dbReference>
<gene>
    <name evidence="1" type="ORF">LKD23_04885</name>
</gene>
<dbReference type="Gene3D" id="2.30.130.110">
    <property type="match status" value="1"/>
</dbReference>
<dbReference type="InterPro" id="IPR044144">
    <property type="entry name" value="SAF_UxaA/GarD"/>
</dbReference>
<dbReference type="PANTHER" id="PTHR30536">
    <property type="entry name" value="ALTRONATE/GALACTARATE DEHYDRATASE"/>
    <property type="match status" value="1"/>
</dbReference>
<evidence type="ECO:0000313" key="2">
    <source>
        <dbReference type="Proteomes" id="UP001430637"/>
    </source>
</evidence>
<accession>A0ABS8F7A6</accession>
<dbReference type="EMBL" id="JAJEQL010000008">
    <property type="protein sequence ID" value="MCC2199095.1"/>
    <property type="molecule type" value="Genomic_DNA"/>
</dbReference>
<name>A0ABS8F7A6_9FIRM</name>
<proteinExistence type="predicted"/>
<dbReference type="GO" id="GO:0016787">
    <property type="term" value="F:hydrolase activity"/>
    <property type="evidence" value="ECO:0007669"/>
    <property type="project" value="UniProtKB-KW"/>
</dbReference>
<protein>
    <submittedName>
        <fullName evidence="1">UxaA family hydrolase</fullName>
    </submittedName>
</protein>
<dbReference type="RefSeq" id="WP_227620675.1">
    <property type="nucleotide sequence ID" value="NZ_JAJEQL010000008.1"/>
</dbReference>
<sequence length="109" mass="12154">MDGPRIALKVNDRDNVATIFANGIHNGSEVELRDKKGFVETLTVHGEIPYGHKIAVRDIKLGELIFKYGEEIGIATQNIRKGDHVHIQNLDSLRGRGDLPKREGNYHGV</sequence>
<organism evidence="1 2">
    <name type="scientific">Faecalibacterium butyricigenerans</name>
    <dbReference type="NCBI Taxonomy" id="1851427"/>
    <lineage>
        <taxon>Bacteria</taxon>
        <taxon>Bacillati</taxon>
        <taxon>Bacillota</taxon>
        <taxon>Clostridia</taxon>
        <taxon>Eubacteriales</taxon>
        <taxon>Oscillospiraceae</taxon>
        <taxon>Faecalibacterium</taxon>
    </lineage>
</organism>
<keyword evidence="2" id="KW-1185">Reference proteome</keyword>
<evidence type="ECO:0000313" key="1">
    <source>
        <dbReference type="EMBL" id="MCC2199095.1"/>
    </source>
</evidence>
<dbReference type="PANTHER" id="PTHR30536:SF5">
    <property type="entry name" value="ALTRONATE DEHYDRATASE"/>
    <property type="match status" value="1"/>
</dbReference>
<reference evidence="1" key="1">
    <citation type="submission" date="2021-10" db="EMBL/GenBank/DDBJ databases">
        <title>Anaerobic single-cell dispensing facilitates the cultivation of human gut bacteria.</title>
        <authorList>
            <person name="Afrizal A."/>
        </authorList>
    </citation>
    <scope>NUCLEOTIDE SEQUENCE</scope>
    <source>
        <strain evidence="1">CLA-AA-H233</strain>
    </source>
</reference>
<dbReference type="InterPro" id="IPR052172">
    <property type="entry name" value="UxaA_altronate/galactarate_dh"/>
</dbReference>
<keyword evidence="1" id="KW-0378">Hydrolase</keyword>